<keyword evidence="2" id="KW-1185">Reference proteome</keyword>
<dbReference type="Proteomes" id="UP000076858">
    <property type="component" value="Unassembled WGS sequence"/>
</dbReference>
<sequence>MLPSIVLIKRQIHDITNSGNLKVCESSAMALLDSVEKWFTCFLSEEEIDGVQTVMIAELKKKMKFFQNKLCNDLRSLDTFYYLRRLFVQLNTGLPSSATVERLFSLGGRVLTPMRTQLSDQRYDSLVFLTANANLT</sequence>
<comment type="caution">
    <text evidence="1">The sequence shown here is derived from an EMBL/GenBank/DDBJ whole genome shotgun (WGS) entry which is preliminary data.</text>
</comment>
<proteinExistence type="predicted"/>
<accession>A0A164THV1</accession>
<gene>
    <name evidence="1" type="ORF">APZ42_025072</name>
</gene>
<organism evidence="1 2">
    <name type="scientific">Daphnia magna</name>
    <dbReference type="NCBI Taxonomy" id="35525"/>
    <lineage>
        <taxon>Eukaryota</taxon>
        <taxon>Metazoa</taxon>
        <taxon>Ecdysozoa</taxon>
        <taxon>Arthropoda</taxon>
        <taxon>Crustacea</taxon>
        <taxon>Branchiopoda</taxon>
        <taxon>Diplostraca</taxon>
        <taxon>Cladocera</taxon>
        <taxon>Anomopoda</taxon>
        <taxon>Daphniidae</taxon>
        <taxon>Daphnia</taxon>
    </lineage>
</organism>
<protein>
    <recommendedName>
        <fullName evidence="3">HAT C-terminal dimerisation domain-containing protein</fullName>
    </recommendedName>
</protein>
<evidence type="ECO:0008006" key="3">
    <source>
        <dbReference type="Google" id="ProtNLM"/>
    </source>
</evidence>
<dbReference type="AlphaFoldDB" id="A0A164THV1"/>
<reference evidence="1 2" key="1">
    <citation type="submission" date="2016-03" db="EMBL/GenBank/DDBJ databases">
        <title>EvidentialGene: Evidence-directed Construction of Genes on Genomes.</title>
        <authorList>
            <person name="Gilbert D.G."/>
            <person name="Choi J.-H."/>
            <person name="Mockaitis K."/>
            <person name="Colbourne J."/>
            <person name="Pfrender M."/>
        </authorList>
    </citation>
    <scope>NUCLEOTIDE SEQUENCE [LARGE SCALE GENOMIC DNA]</scope>
    <source>
        <strain evidence="1 2">Xinb3</strain>
        <tissue evidence="1">Complete organism</tissue>
    </source>
</reference>
<dbReference type="EMBL" id="LRGB01001794">
    <property type="protein sequence ID" value="KZS10471.1"/>
    <property type="molecule type" value="Genomic_DNA"/>
</dbReference>
<name>A0A164THV1_9CRUS</name>
<evidence type="ECO:0000313" key="2">
    <source>
        <dbReference type="Proteomes" id="UP000076858"/>
    </source>
</evidence>
<evidence type="ECO:0000313" key="1">
    <source>
        <dbReference type="EMBL" id="KZS10471.1"/>
    </source>
</evidence>